<evidence type="ECO:0000256" key="11">
    <source>
        <dbReference type="PIRSR" id="PIRSR610347-3"/>
    </source>
</evidence>
<dbReference type="CDD" id="cd09123">
    <property type="entry name" value="PLDc_Tdp1_2"/>
    <property type="match status" value="1"/>
</dbReference>
<feature type="binding site" evidence="10">
    <location>
        <position position="471"/>
    </location>
    <ligand>
        <name>substrate</name>
    </ligand>
</feature>
<feature type="compositionally biased region" description="Low complexity" evidence="12">
    <location>
        <begin position="547"/>
        <end position="564"/>
    </location>
</feature>
<dbReference type="Pfam" id="PF06087">
    <property type="entry name" value="Tyr-DNA_phospho"/>
    <property type="match status" value="1"/>
</dbReference>
<dbReference type="SUPFAM" id="SSF56024">
    <property type="entry name" value="Phospholipase D/nuclease"/>
    <property type="match status" value="2"/>
</dbReference>
<feature type="region of interest" description="Disordered" evidence="12">
    <location>
        <begin position="24"/>
        <end position="92"/>
    </location>
</feature>
<dbReference type="PhylomeDB" id="A0A0G4H5X4"/>
<keyword evidence="7" id="KW-0234">DNA repair</keyword>
<evidence type="ECO:0000313" key="13">
    <source>
        <dbReference type="EMBL" id="CEM38982.1"/>
    </source>
</evidence>
<dbReference type="Proteomes" id="UP000041254">
    <property type="component" value="Unassembled WGS sequence"/>
</dbReference>
<feature type="site" description="Interaction with DNA" evidence="11">
    <location>
        <position position="500"/>
    </location>
</feature>
<comment type="subcellular location">
    <subcellularLocation>
        <location evidence="1">Nucleus</location>
    </subcellularLocation>
</comment>
<reference evidence="13 14" key="1">
    <citation type="submission" date="2014-11" db="EMBL/GenBank/DDBJ databases">
        <authorList>
            <person name="Zhu J."/>
            <person name="Qi W."/>
            <person name="Song R."/>
        </authorList>
    </citation>
    <scope>NUCLEOTIDE SEQUENCE [LARGE SCALE GENOMIC DNA]</scope>
</reference>
<accession>A0A0G4H5X4</accession>
<dbReference type="GO" id="GO:0017005">
    <property type="term" value="F:3'-tyrosyl-DNA phosphodiesterase activity"/>
    <property type="evidence" value="ECO:0007669"/>
    <property type="project" value="TreeGrafter"/>
</dbReference>
<keyword evidence="8" id="KW-0539">Nucleus</keyword>
<feature type="compositionally biased region" description="Basic and acidic residues" evidence="12">
    <location>
        <begin position="46"/>
        <end position="68"/>
    </location>
</feature>
<dbReference type="GO" id="GO:0004527">
    <property type="term" value="F:exonuclease activity"/>
    <property type="evidence" value="ECO:0007669"/>
    <property type="project" value="UniProtKB-KW"/>
</dbReference>
<protein>
    <recommendedName>
        <fullName evidence="15">PLD phosphodiesterase domain-containing protein</fullName>
    </recommendedName>
</protein>
<keyword evidence="5" id="KW-0378">Hydrolase</keyword>
<name>A0A0G4H5X4_VITBC</name>
<dbReference type="AlphaFoldDB" id="A0A0G4H5X4"/>
<evidence type="ECO:0000256" key="10">
    <source>
        <dbReference type="PIRSR" id="PIRSR610347-2"/>
    </source>
</evidence>
<evidence type="ECO:0000313" key="14">
    <source>
        <dbReference type="Proteomes" id="UP000041254"/>
    </source>
</evidence>
<dbReference type="OMA" id="CISSECT"/>
<dbReference type="Gene3D" id="3.30.870.10">
    <property type="entry name" value="Endonuclease Chain A"/>
    <property type="match status" value="2"/>
</dbReference>
<gene>
    <name evidence="13" type="ORF">Vbra_10629</name>
</gene>
<keyword evidence="4" id="KW-0227">DNA damage</keyword>
<keyword evidence="14" id="KW-1185">Reference proteome</keyword>
<feature type="region of interest" description="Disordered" evidence="12">
    <location>
        <begin position="536"/>
        <end position="570"/>
    </location>
</feature>
<keyword evidence="6" id="KW-0269">Exonuclease</keyword>
<dbReference type="PANTHER" id="PTHR12415:SF0">
    <property type="entry name" value="TYROSYL-DNA PHOSPHODIESTERASE 1"/>
    <property type="match status" value="1"/>
</dbReference>
<evidence type="ECO:0000256" key="5">
    <source>
        <dbReference type="ARBA" id="ARBA00022801"/>
    </source>
</evidence>
<feature type="binding site" evidence="10">
    <location>
        <position position="217"/>
    </location>
    <ligand>
        <name>substrate</name>
    </ligand>
</feature>
<evidence type="ECO:0008006" key="15">
    <source>
        <dbReference type="Google" id="ProtNLM"/>
    </source>
</evidence>
<evidence type="ECO:0000256" key="9">
    <source>
        <dbReference type="PIRSR" id="PIRSR610347-1"/>
    </source>
</evidence>
<proteinExistence type="inferred from homology"/>
<feature type="active site" description="Proton donor/acceptor" evidence="9">
    <location>
        <position position="469"/>
    </location>
</feature>
<dbReference type="PANTHER" id="PTHR12415">
    <property type="entry name" value="TYROSYL-DNA PHOSPHODIESTERASE 1"/>
    <property type="match status" value="1"/>
</dbReference>
<comment type="similarity">
    <text evidence="2">Belongs to the tyrosyl-DNA phosphodiesterase family.</text>
</comment>
<dbReference type="CDD" id="cd09122">
    <property type="entry name" value="PLDc_Tdp1_1"/>
    <property type="match status" value="1"/>
</dbReference>
<organism evidence="13 14">
    <name type="scientific">Vitrella brassicaformis (strain CCMP3155)</name>
    <dbReference type="NCBI Taxonomy" id="1169540"/>
    <lineage>
        <taxon>Eukaryota</taxon>
        <taxon>Sar</taxon>
        <taxon>Alveolata</taxon>
        <taxon>Colpodellida</taxon>
        <taxon>Vitrellaceae</taxon>
        <taxon>Vitrella</taxon>
    </lineage>
</organism>
<dbReference type="VEuPathDB" id="CryptoDB:Vbra_10629"/>
<dbReference type="STRING" id="1169540.A0A0G4H5X4"/>
<dbReference type="GO" id="GO:0006281">
    <property type="term" value="P:DNA repair"/>
    <property type="evidence" value="ECO:0007669"/>
    <property type="project" value="UniProtKB-KW"/>
</dbReference>
<dbReference type="GO" id="GO:0003690">
    <property type="term" value="F:double-stranded DNA binding"/>
    <property type="evidence" value="ECO:0007669"/>
    <property type="project" value="TreeGrafter"/>
</dbReference>
<feature type="compositionally biased region" description="Basic and acidic residues" evidence="12">
    <location>
        <begin position="81"/>
        <end position="90"/>
    </location>
</feature>
<evidence type="ECO:0000256" key="4">
    <source>
        <dbReference type="ARBA" id="ARBA00022763"/>
    </source>
</evidence>
<evidence type="ECO:0000256" key="1">
    <source>
        <dbReference type="ARBA" id="ARBA00004123"/>
    </source>
</evidence>
<sequence length="662" mass="73627">MLHTDSLSSLQRTALWLLKHVLGSESEEEGACVEEESYDSVVQRRTPTDQRRISAEIDLTRDDAHDGTAENPQDLTQDDDAPAKRAEPARKKGRASETAWLWRCQPFYLNAIVNYGGDGEGNEGCLSIRDVIDGPAEEMLICCMRFDLPWLVSECPVMQTMRHITILTGDTHNMPRRILRLESLRRSADDMLASSGATVAVEAVPLPKGTHSTFHPKLILLAYADRIRVCITSANFLYDEWWKKNQTVYVQDFPRKQEDGAELRSSLGEDMEDQLSAFIGATTKADDWCDKIKAFDYSTAIGQIVASVPSVEGNHVCSNKTVVGPSVNRWGHMRLRHLLRHQADPQNMADFSVVCQVSSIGSLDADWIEEFLSSLCSSGSHPQIKADIPWQLVLPTEHEVRTSLEGWPGGSSIKVARESLQIADKADKSERDLPRGALHRWGTHDVDGRQVCEEAAIPYPPGRSSSCPHLKTFLKYGYRSTGSARRPEVAWVYVGSHNLSKAAWGELKGGKDEMDKDNGLYVKSYELGILISPHTLRGLTPPPPRATPHTQPAGSSSSTGSSSGAPRPMRSFMWRKSEPLQTGSHPVPRLYAATARCPTAPHARVPLVRVPLPYPLPPLPYSPRDKVWMTNSRHTGRDSRGKTCADYKWKVVTRTGFSRAEF</sequence>
<dbReference type="InterPro" id="IPR010347">
    <property type="entry name" value="Tdp1"/>
</dbReference>
<evidence type="ECO:0000256" key="3">
    <source>
        <dbReference type="ARBA" id="ARBA00022722"/>
    </source>
</evidence>
<dbReference type="GO" id="GO:0005634">
    <property type="term" value="C:nucleus"/>
    <property type="evidence" value="ECO:0007669"/>
    <property type="project" value="UniProtKB-SubCell"/>
</dbReference>
<dbReference type="InParanoid" id="A0A0G4H5X4"/>
<evidence type="ECO:0000256" key="12">
    <source>
        <dbReference type="SAM" id="MobiDB-lite"/>
    </source>
</evidence>
<feature type="compositionally biased region" description="Acidic residues" evidence="12">
    <location>
        <begin position="25"/>
        <end position="38"/>
    </location>
</feature>
<evidence type="ECO:0000256" key="8">
    <source>
        <dbReference type="ARBA" id="ARBA00023242"/>
    </source>
</evidence>
<evidence type="ECO:0000256" key="7">
    <source>
        <dbReference type="ARBA" id="ARBA00023204"/>
    </source>
</evidence>
<evidence type="ECO:0000256" key="6">
    <source>
        <dbReference type="ARBA" id="ARBA00022839"/>
    </source>
</evidence>
<dbReference type="EMBL" id="CDMY01001019">
    <property type="protein sequence ID" value="CEM38982.1"/>
    <property type="molecule type" value="Genomic_DNA"/>
</dbReference>
<dbReference type="GO" id="GO:0003697">
    <property type="term" value="F:single-stranded DNA binding"/>
    <property type="evidence" value="ECO:0007669"/>
    <property type="project" value="TreeGrafter"/>
</dbReference>
<evidence type="ECO:0000256" key="2">
    <source>
        <dbReference type="ARBA" id="ARBA00010205"/>
    </source>
</evidence>
<dbReference type="OrthoDB" id="47785at2759"/>
<feature type="active site" description="Nucleophile" evidence="9">
    <location>
        <position position="215"/>
    </location>
</feature>
<keyword evidence="3" id="KW-0540">Nuclease</keyword>